<name>A0A0K9PZV6_ZOSMR</name>
<comment type="caution">
    <text evidence="1">The sequence shown here is derived from an EMBL/GenBank/DDBJ whole genome shotgun (WGS) entry which is preliminary data.</text>
</comment>
<dbReference type="EMBL" id="LFYR01000525">
    <property type="protein sequence ID" value="KMZ73772.1"/>
    <property type="molecule type" value="Genomic_DNA"/>
</dbReference>
<keyword evidence="2" id="KW-1185">Reference proteome</keyword>
<protein>
    <submittedName>
        <fullName evidence="1">Uncharacterized protein</fullName>
    </submittedName>
</protein>
<sequence>MVHWWKKVFFPVKKAPVSAVTSRVNKTRKIDHVRAVDVGLAKLYNDVQTCAYNDVQVMWEILRRSEMEIQISSSSVSSPAKRRRSFEKIFLSSPPDLSISRSWVGCVCREQKKKCVVEAQYDKYS</sequence>
<reference evidence="2" key="1">
    <citation type="journal article" date="2016" name="Nature">
        <title>The genome of the seagrass Zostera marina reveals angiosperm adaptation to the sea.</title>
        <authorList>
            <person name="Olsen J.L."/>
            <person name="Rouze P."/>
            <person name="Verhelst B."/>
            <person name="Lin Y.-C."/>
            <person name="Bayer T."/>
            <person name="Collen J."/>
            <person name="Dattolo E."/>
            <person name="De Paoli E."/>
            <person name="Dittami S."/>
            <person name="Maumus F."/>
            <person name="Michel G."/>
            <person name="Kersting A."/>
            <person name="Lauritano C."/>
            <person name="Lohaus R."/>
            <person name="Toepel M."/>
            <person name="Tonon T."/>
            <person name="Vanneste K."/>
            <person name="Amirebrahimi M."/>
            <person name="Brakel J."/>
            <person name="Bostroem C."/>
            <person name="Chovatia M."/>
            <person name="Grimwood J."/>
            <person name="Jenkins J.W."/>
            <person name="Jueterbock A."/>
            <person name="Mraz A."/>
            <person name="Stam W.T."/>
            <person name="Tice H."/>
            <person name="Bornberg-Bauer E."/>
            <person name="Green P.J."/>
            <person name="Pearson G.A."/>
            <person name="Procaccini G."/>
            <person name="Duarte C.M."/>
            <person name="Schmutz J."/>
            <person name="Reusch T.B.H."/>
            <person name="Van de Peer Y."/>
        </authorList>
    </citation>
    <scope>NUCLEOTIDE SEQUENCE [LARGE SCALE GENOMIC DNA]</scope>
    <source>
        <strain evidence="2">cv. Finnish</strain>
    </source>
</reference>
<dbReference type="PANTHER" id="PTHR33181">
    <property type="entry name" value="OS01G0778500 PROTEIN"/>
    <property type="match status" value="1"/>
</dbReference>
<accession>A0A0K9PZV6</accession>
<evidence type="ECO:0000313" key="2">
    <source>
        <dbReference type="Proteomes" id="UP000036987"/>
    </source>
</evidence>
<evidence type="ECO:0000313" key="1">
    <source>
        <dbReference type="EMBL" id="KMZ73772.1"/>
    </source>
</evidence>
<dbReference type="PANTHER" id="PTHR33181:SF19">
    <property type="entry name" value="OS04G0658200 PROTEIN"/>
    <property type="match status" value="1"/>
</dbReference>
<dbReference type="AlphaFoldDB" id="A0A0K9PZV6"/>
<gene>
    <name evidence="1" type="ORF">ZOSMA_140G00100</name>
</gene>
<proteinExistence type="predicted"/>
<dbReference type="Proteomes" id="UP000036987">
    <property type="component" value="Unassembled WGS sequence"/>
</dbReference>
<organism evidence="1 2">
    <name type="scientific">Zostera marina</name>
    <name type="common">Eelgrass</name>
    <dbReference type="NCBI Taxonomy" id="29655"/>
    <lineage>
        <taxon>Eukaryota</taxon>
        <taxon>Viridiplantae</taxon>
        <taxon>Streptophyta</taxon>
        <taxon>Embryophyta</taxon>
        <taxon>Tracheophyta</taxon>
        <taxon>Spermatophyta</taxon>
        <taxon>Magnoliopsida</taxon>
        <taxon>Liliopsida</taxon>
        <taxon>Zosteraceae</taxon>
        <taxon>Zostera</taxon>
    </lineage>
</organism>